<evidence type="ECO:0000256" key="2">
    <source>
        <dbReference type="ARBA" id="ARBA00022729"/>
    </source>
</evidence>
<proteinExistence type="predicted"/>
<organism evidence="5 6">
    <name type="scientific">Vibrio ezurae NBRC 102218</name>
    <dbReference type="NCBI Taxonomy" id="1219080"/>
    <lineage>
        <taxon>Bacteria</taxon>
        <taxon>Pseudomonadati</taxon>
        <taxon>Pseudomonadota</taxon>
        <taxon>Gammaproteobacteria</taxon>
        <taxon>Vibrionales</taxon>
        <taxon>Vibrionaceae</taxon>
        <taxon>Vibrio</taxon>
    </lineage>
</organism>
<dbReference type="GO" id="GO:0015288">
    <property type="term" value="F:porin activity"/>
    <property type="evidence" value="ECO:0007669"/>
    <property type="project" value="InterPro"/>
</dbReference>
<dbReference type="AlphaFoldDB" id="U3CAV9"/>
<dbReference type="OrthoDB" id="784582at2"/>
<keyword evidence="3" id="KW-0472">Membrane</keyword>
<comment type="subcellular location">
    <subcellularLocation>
        <location evidence="1">Cell outer membrane</location>
        <topology evidence="1">Multi-pass membrane protein</topology>
    </subcellularLocation>
</comment>
<dbReference type="RefSeq" id="WP_021712193.1">
    <property type="nucleotide sequence ID" value="NZ_BATM01000002.1"/>
</dbReference>
<dbReference type="InterPro" id="IPR023614">
    <property type="entry name" value="Porin_dom_sf"/>
</dbReference>
<keyword evidence="6" id="KW-1185">Reference proteome</keyword>
<keyword evidence="2 4" id="KW-0732">Signal</keyword>
<reference evidence="5 6" key="1">
    <citation type="submission" date="2013-09" db="EMBL/GenBank/DDBJ databases">
        <title>Whole genome shotgun sequence of Vibrio ezurae NBRC 102218.</title>
        <authorList>
            <person name="Yoshida I."/>
            <person name="Hosoyama A."/>
            <person name="Numata M."/>
            <person name="Hashimoto M."/>
            <person name="Hosoyama Y."/>
            <person name="Tsuchikane K."/>
            <person name="Noguchi M."/>
            <person name="Hirakata S."/>
            <person name="Ichikawa N."/>
            <person name="Ohji S."/>
            <person name="Yamazoe A."/>
            <person name="Fujita N."/>
        </authorList>
    </citation>
    <scope>NUCLEOTIDE SEQUENCE [LARGE SCALE GENOMIC DNA]</scope>
    <source>
        <strain evidence="5 6">NBRC 102218</strain>
    </source>
</reference>
<evidence type="ECO:0000256" key="1">
    <source>
        <dbReference type="ARBA" id="ARBA00004571"/>
    </source>
</evidence>
<evidence type="ECO:0000313" key="6">
    <source>
        <dbReference type="Proteomes" id="UP000016562"/>
    </source>
</evidence>
<dbReference type="EMBL" id="BATM01000002">
    <property type="protein sequence ID" value="GAD78469.1"/>
    <property type="molecule type" value="Genomic_DNA"/>
</dbReference>
<evidence type="ECO:0008006" key="7">
    <source>
        <dbReference type="Google" id="ProtNLM"/>
    </source>
</evidence>
<evidence type="ECO:0000256" key="4">
    <source>
        <dbReference type="SAM" id="SignalP"/>
    </source>
</evidence>
<dbReference type="Proteomes" id="UP000016562">
    <property type="component" value="Unassembled WGS sequence"/>
</dbReference>
<dbReference type="CDD" id="cd00342">
    <property type="entry name" value="gram_neg_porins"/>
    <property type="match status" value="1"/>
</dbReference>
<evidence type="ECO:0000313" key="5">
    <source>
        <dbReference type="EMBL" id="GAD78469.1"/>
    </source>
</evidence>
<dbReference type="SUPFAM" id="SSF56935">
    <property type="entry name" value="Porins"/>
    <property type="match status" value="1"/>
</dbReference>
<dbReference type="GO" id="GO:0009279">
    <property type="term" value="C:cell outer membrane"/>
    <property type="evidence" value="ECO:0007669"/>
    <property type="project" value="UniProtKB-SubCell"/>
</dbReference>
<protein>
    <recommendedName>
        <fullName evidence="7">Porin domain-containing protein</fullName>
    </recommendedName>
</protein>
<name>U3CAV9_9VIBR</name>
<sequence>MNKKIIALAVAGAAFGTQATAVELYNQDGSTFSIGGHVSVSALGNTGDVYNSDTNAYQSGSTDIIANSPRINFNATQDLGHGFTADAKGEWALNYLDGGGNSFTTRLGYIGVSHDDFGRAVAGTQWSPYYDVAGIADMPIAFANDFLYDNHGALGTGRAENMISYRNDIELGDNLSLFGGLGWQDNATSGFDSRGQVTVGVNFQDFMLGYAYSAGDRSDSLVRKEEAISHALSAKYGSYGKGLYVAGVYTMNEYMHGTANYNTGANTGDVLDDSNGIEFIAAYAFANSLNLSINYEAVESNDKKVVDGTVYSQMAFQAEYNFTPTFVGFAGYQVDLGSDIDGYKENDMWNIGVRYYL</sequence>
<dbReference type="InterPro" id="IPR050298">
    <property type="entry name" value="Gram-neg_bact_OMP"/>
</dbReference>
<dbReference type="STRING" id="1219080.VEZ01S_02_00500"/>
<feature type="chain" id="PRO_5004639274" description="Porin domain-containing protein" evidence="4">
    <location>
        <begin position="22"/>
        <end position="357"/>
    </location>
</feature>
<gene>
    <name evidence="5" type="ORF">VEZ01S_02_00500</name>
</gene>
<evidence type="ECO:0000256" key="3">
    <source>
        <dbReference type="ARBA" id="ARBA00023136"/>
    </source>
</evidence>
<accession>U3CAV9</accession>
<dbReference type="Gene3D" id="2.40.160.10">
    <property type="entry name" value="Porin"/>
    <property type="match status" value="1"/>
</dbReference>
<dbReference type="PANTHER" id="PTHR34501:SF2">
    <property type="entry name" value="OUTER MEMBRANE PORIN F-RELATED"/>
    <property type="match status" value="1"/>
</dbReference>
<dbReference type="InterPro" id="IPR033900">
    <property type="entry name" value="Gram_neg_porin_domain"/>
</dbReference>
<dbReference type="eggNOG" id="COG3203">
    <property type="taxonomic scope" value="Bacteria"/>
</dbReference>
<comment type="caution">
    <text evidence="5">The sequence shown here is derived from an EMBL/GenBank/DDBJ whole genome shotgun (WGS) entry which is preliminary data.</text>
</comment>
<feature type="signal peptide" evidence="4">
    <location>
        <begin position="1"/>
        <end position="21"/>
    </location>
</feature>
<dbReference type="PANTHER" id="PTHR34501">
    <property type="entry name" value="PROTEIN YDDL-RELATED"/>
    <property type="match status" value="1"/>
</dbReference>